<dbReference type="AlphaFoldDB" id="A0A4D4K2S6"/>
<feature type="region of interest" description="Disordered" evidence="1">
    <location>
        <begin position="93"/>
        <end position="121"/>
    </location>
</feature>
<reference evidence="2 3" key="1">
    <citation type="journal article" date="2020" name="Int. J. Syst. Evol. Microbiol.">
        <title>Reclassification of Streptomyces castelarensis and Streptomyces sporoclivatus as later heterotypic synonyms of Streptomyces antimycoticus.</title>
        <authorList>
            <person name="Komaki H."/>
            <person name="Tamura T."/>
        </authorList>
    </citation>
    <scope>NUCLEOTIDE SEQUENCE [LARGE SCALE GENOMIC DNA]</scope>
    <source>
        <strain evidence="2 3">NBRC 12839</strain>
    </source>
</reference>
<proteinExistence type="predicted"/>
<feature type="compositionally biased region" description="Polar residues" evidence="1">
    <location>
        <begin position="94"/>
        <end position="104"/>
    </location>
</feature>
<dbReference type="Proteomes" id="UP000299290">
    <property type="component" value="Unassembled WGS sequence"/>
</dbReference>
<evidence type="ECO:0000313" key="3">
    <source>
        <dbReference type="Proteomes" id="UP000299290"/>
    </source>
</evidence>
<evidence type="ECO:0000313" key="2">
    <source>
        <dbReference type="EMBL" id="GDY43391.1"/>
    </source>
</evidence>
<keyword evidence="3" id="KW-1185">Reference proteome</keyword>
<dbReference type="EMBL" id="BJHV01000001">
    <property type="protein sequence ID" value="GDY43391.1"/>
    <property type="molecule type" value="Genomic_DNA"/>
</dbReference>
<sequence>MRLLFVVGAGSAVCDVTEHEERMAAEGYELSAEVSADLFQDHEARFEGGCAPSWRASRRPWRRRARVRGALEGPSWLGGSLIVTSDAMAGLDQSWHSTGDQASDNVVRRSRVPPTDLELTA</sequence>
<name>A0A4D4K2S6_9ACTN</name>
<organism evidence="2 3">
    <name type="scientific">Streptomyces antimycoticus</name>
    <dbReference type="NCBI Taxonomy" id="68175"/>
    <lineage>
        <taxon>Bacteria</taxon>
        <taxon>Bacillati</taxon>
        <taxon>Actinomycetota</taxon>
        <taxon>Actinomycetes</taxon>
        <taxon>Kitasatosporales</taxon>
        <taxon>Streptomycetaceae</taxon>
        <taxon>Streptomyces</taxon>
        <taxon>Streptomyces violaceusniger group</taxon>
    </lineage>
</organism>
<comment type="caution">
    <text evidence="2">The sequence shown here is derived from an EMBL/GenBank/DDBJ whole genome shotgun (WGS) entry which is preliminary data.</text>
</comment>
<protein>
    <submittedName>
        <fullName evidence="2">Uncharacterized protein</fullName>
    </submittedName>
</protein>
<evidence type="ECO:0000256" key="1">
    <source>
        <dbReference type="SAM" id="MobiDB-lite"/>
    </source>
</evidence>
<accession>A0A4D4K2S6</accession>
<gene>
    <name evidence="2" type="ORF">SANT12839_042730</name>
</gene>